<comment type="caution">
    <text evidence="1">The sequence shown here is derived from an EMBL/GenBank/DDBJ whole genome shotgun (WGS) entry which is preliminary data.</text>
</comment>
<evidence type="ECO:0000313" key="1">
    <source>
        <dbReference type="EMBL" id="KAJ3499833.1"/>
    </source>
</evidence>
<organism evidence="1 2">
    <name type="scientific">Lecanicillium saksenae</name>
    <dbReference type="NCBI Taxonomy" id="468837"/>
    <lineage>
        <taxon>Eukaryota</taxon>
        <taxon>Fungi</taxon>
        <taxon>Dikarya</taxon>
        <taxon>Ascomycota</taxon>
        <taxon>Pezizomycotina</taxon>
        <taxon>Sordariomycetes</taxon>
        <taxon>Hypocreomycetidae</taxon>
        <taxon>Hypocreales</taxon>
        <taxon>Cordycipitaceae</taxon>
        <taxon>Lecanicillium</taxon>
    </lineage>
</organism>
<dbReference type="EMBL" id="JANAKD010000001">
    <property type="protein sequence ID" value="KAJ3499833.1"/>
    <property type="molecule type" value="Genomic_DNA"/>
</dbReference>
<gene>
    <name evidence="1" type="ORF">NLG97_g16</name>
</gene>
<sequence>MTAQSPDSAQIRNVSIISLSRHRGQKTAEGLRDQICELADRTDVGAHQSAHNETHDTFSATFARCSLVEAVSLELEIGSRGNSLSSIFLSSLEGDHAIGERAKKVWHSEMTSLKVNLITCLDRQPSRNAAAAIRVTDSILMVLGVDEHTSPLLPSTVQLAVREACKPVVFLDRLDEILFRHSGDMELEDLYQAFKRTIHAVNAVIKHCRGRPSKVELELDPRQNTVLFGSTAAKWGFSLAEFAKLHPPELDVDAAELQKHLWGDFSFETSGKKWMPMVEESTEWGNRAFNQFILAPMFEIRSAVIAFPDNPKPLASLLSRLKVKLSAEDERKRGRELFNAIMQAYLPIGIALRSVIPEMPSPLDAQKYRTACLYSGPSGDEPTVGMVQCERVAPLLIYATHFIPAKSSKEKVYLLGRVFAGELASGADVHILGTGRHYGARPIDGIFAIAAGRTNIIRPVVQAAVGDLVLLTGLHEFMQGPGTICTSPRTPRFLDMYYTRPATKYSVKVTAPEMLPSLVAGMDFLCKTDLQFESESTFSGENFIFGIDMSHVEACLKILRSFAKDPLIIDGPLPIYRETVTAKSSQTALSKSPNRFNRFYASAEPLDEDLVSAIEAGVISPLQQYKSRAAMLHADYSWDEKTAQKIWSFGPDNTGPNLIVDATKAVQYLFEMRDSFVTGFQWAVAEGPLAGERLRGVRLNIEDVMMFSDAIHRGGGQIMSTARRVTFASMLLATPRLVEEQYLVQVQMPTQQASKIRDVISRLPGVSIDASSGSEHLISKIWNTAIVHAYMSLKARLNLEACVQQDPELFQDVSIEFVQAGWQAVGNGDPLDQTSEAGRLLIDIRKEKGLPTEIDINNYLDKL</sequence>
<dbReference type="Proteomes" id="UP001148737">
    <property type="component" value="Unassembled WGS sequence"/>
</dbReference>
<keyword evidence="2" id="KW-1185">Reference proteome</keyword>
<evidence type="ECO:0000313" key="2">
    <source>
        <dbReference type="Proteomes" id="UP001148737"/>
    </source>
</evidence>
<protein>
    <submittedName>
        <fullName evidence="1">Uncharacterized protein</fullName>
    </submittedName>
</protein>
<reference evidence="1" key="1">
    <citation type="submission" date="2022-07" db="EMBL/GenBank/DDBJ databases">
        <title>Genome Sequence of Lecanicillium saksenae.</title>
        <authorList>
            <person name="Buettner E."/>
        </authorList>
    </citation>
    <scope>NUCLEOTIDE SEQUENCE</scope>
    <source>
        <strain evidence="1">VT-O1</strain>
    </source>
</reference>
<name>A0ACC1R7X9_9HYPO</name>
<proteinExistence type="predicted"/>
<accession>A0ACC1R7X9</accession>